<gene>
    <name evidence="1" type="ORF">F0L46_00430</name>
</gene>
<reference evidence="1 2" key="1">
    <citation type="submission" date="2019-09" db="EMBL/GenBank/DDBJ databases">
        <title>Salinarimonas rosea gen. nov., sp. nov., a new member of the a-2 subgroup of the Proteobacteria.</title>
        <authorList>
            <person name="Liu J."/>
        </authorList>
    </citation>
    <scope>NUCLEOTIDE SEQUENCE [LARGE SCALE GENOMIC DNA]</scope>
    <source>
        <strain evidence="1 2">BN140002</strain>
    </source>
</reference>
<dbReference type="EMBL" id="VUOA01000001">
    <property type="protein sequence ID" value="KAA2244399.1"/>
    <property type="molecule type" value="Genomic_DNA"/>
</dbReference>
<evidence type="ECO:0000313" key="1">
    <source>
        <dbReference type="EMBL" id="KAA2244399.1"/>
    </source>
</evidence>
<sequence>MFNRIRAAASSYLFSRRARALLKDVETFERTDPSYRLYLAHEYRRILADRDRVLAIPAQDDRLAAIREHGMRAMAARKQAAEDGGRSALHPGWNVAAVEEGVFSVELGILCGHLALGHRDWIETALRLRCGPAADEMHAADRLRRAV</sequence>
<dbReference type="RefSeq" id="WP_149815055.1">
    <property type="nucleotide sequence ID" value="NZ_VUOA01000001.1"/>
</dbReference>
<name>A0A5B2W2D5_9HYPH</name>
<accession>A0A5B2W2D5</accession>
<reference evidence="1 2" key="2">
    <citation type="submission" date="2019-09" db="EMBL/GenBank/DDBJ databases">
        <authorList>
            <person name="Jin C."/>
        </authorList>
    </citation>
    <scope>NUCLEOTIDE SEQUENCE [LARGE SCALE GENOMIC DNA]</scope>
    <source>
        <strain evidence="1 2">BN140002</strain>
    </source>
</reference>
<dbReference type="AlphaFoldDB" id="A0A5B2W2D5"/>
<evidence type="ECO:0000313" key="2">
    <source>
        <dbReference type="Proteomes" id="UP000323142"/>
    </source>
</evidence>
<proteinExistence type="predicted"/>
<dbReference type="Proteomes" id="UP000323142">
    <property type="component" value="Unassembled WGS sequence"/>
</dbReference>
<protein>
    <submittedName>
        <fullName evidence="1">Uncharacterized protein</fullName>
    </submittedName>
</protein>
<organism evidence="1 2">
    <name type="scientific">Salinarimonas soli</name>
    <dbReference type="NCBI Taxonomy" id="1638099"/>
    <lineage>
        <taxon>Bacteria</taxon>
        <taxon>Pseudomonadati</taxon>
        <taxon>Pseudomonadota</taxon>
        <taxon>Alphaproteobacteria</taxon>
        <taxon>Hyphomicrobiales</taxon>
        <taxon>Salinarimonadaceae</taxon>
        <taxon>Salinarimonas</taxon>
    </lineage>
</organism>
<comment type="caution">
    <text evidence="1">The sequence shown here is derived from an EMBL/GenBank/DDBJ whole genome shotgun (WGS) entry which is preliminary data.</text>
</comment>
<keyword evidence="2" id="KW-1185">Reference proteome</keyword>